<dbReference type="EMBL" id="JAAVXB010000003">
    <property type="protein sequence ID" value="NKF21964.1"/>
    <property type="molecule type" value="Genomic_DNA"/>
</dbReference>
<dbReference type="PANTHER" id="PTHR17985:SF8">
    <property type="entry name" value="TRANSPORT AND GOLGI ORGANIZATION PROTEIN 2 HOMOLOG"/>
    <property type="match status" value="1"/>
</dbReference>
<dbReference type="Proteomes" id="UP000653472">
    <property type="component" value="Unassembled WGS sequence"/>
</dbReference>
<reference evidence="1" key="1">
    <citation type="submission" date="2020-03" db="EMBL/GenBank/DDBJ databases">
        <title>Solimonas marina sp. nov., isolated from deep seawater of the Pacific Ocean.</title>
        <authorList>
            <person name="Liu X."/>
            <person name="Lai Q."/>
            <person name="Sun F."/>
            <person name="Gai Y."/>
            <person name="Li G."/>
            <person name="Shao Z."/>
        </authorList>
    </citation>
    <scope>NUCLEOTIDE SEQUENCE</scope>
    <source>
        <strain evidence="1">C16B3</strain>
    </source>
</reference>
<evidence type="ECO:0000313" key="2">
    <source>
        <dbReference type="Proteomes" id="UP000653472"/>
    </source>
</evidence>
<keyword evidence="2" id="KW-1185">Reference proteome</keyword>
<dbReference type="Pfam" id="PF05742">
    <property type="entry name" value="TANGO2"/>
    <property type="match status" value="1"/>
</dbReference>
<proteinExistence type="predicted"/>
<protein>
    <submittedName>
        <fullName evidence="1">NRDE family protein</fullName>
    </submittedName>
</protein>
<dbReference type="InterPro" id="IPR008551">
    <property type="entry name" value="TANGO2"/>
</dbReference>
<dbReference type="AlphaFoldDB" id="A0A969W9D9"/>
<comment type="caution">
    <text evidence="1">The sequence shown here is derived from an EMBL/GenBank/DDBJ whole genome shotgun (WGS) entry which is preliminary data.</text>
</comment>
<name>A0A969W9D9_9GAMM</name>
<organism evidence="1 2">
    <name type="scientific">Solimonas marina</name>
    <dbReference type="NCBI Taxonomy" id="2714601"/>
    <lineage>
        <taxon>Bacteria</taxon>
        <taxon>Pseudomonadati</taxon>
        <taxon>Pseudomonadota</taxon>
        <taxon>Gammaproteobacteria</taxon>
        <taxon>Nevskiales</taxon>
        <taxon>Nevskiaceae</taxon>
        <taxon>Solimonas</taxon>
    </lineage>
</organism>
<gene>
    <name evidence="1" type="ORF">G7Y82_06510</name>
</gene>
<evidence type="ECO:0000313" key="1">
    <source>
        <dbReference type="EMBL" id="NKF21964.1"/>
    </source>
</evidence>
<dbReference type="PANTHER" id="PTHR17985">
    <property type="entry name" value="SER/THR-RICH PROTEIN T10 IN DGCR REGION"/>
    <property type="match status" value="1"/>
</dbReference>
<accession>A0A969W9D9</accession>
<dbReference type="RefSeq" id="WP_168147228.1">
    <property type="nucleotide sequence ID" value="NZ_JAAVXB010000003.1"/>
</dbReference>
<sequence>MCLIALALDAHPRYSLVLAANRDEFHARPTAPASYWDDAPQIFGGRDLQQHGGWLAVGSAGRWAAVTNVRRMEATDPAAPSRGQLVAGYLRGTQDAQRYGEALAASASRYAGFNLLLGDRNGVWYLSNLPQFTMQRLEPGLHAVSNASLDTPWPKLVTLKSRLQQWCSDADTASDTLFAALADPRPAADADLPETGVGLDRERFLSSAFISSPAYGTRCSTVLTVDAGGHAAFHERRFGPQAAFVGETLEYLQLS</sequence>